<dbReference type="Proteomes" id="UP001287356">
    <property type="component" value="Unassembled WGS sequence"/>
</dbReference>
<proteinExistence type="predicted"/>
<accession>A0AAE0MZP9</accession>
<reference evidence="2" key="2">
    <citation type="submission" date="2023-06" db="EMBL/GenBank/DDBJ databases">
        <authorList>
            <consortium name="Lawrence Berkeley National Laboratory"/>
            <person name="Haridas S."/>
            <person name="Hensen N."/>
            <person name="Bonometti L."/>
            <person name="Westerberg I."/>
            <person name="Brannstrom I.O."/>
            <person name="Guillou S."/>
            <person name="Cros-Aarteil S."/>
            <person name="Calhoun S."/>
            <person name="Kuo A."/>
            <person name="Mondo S."/>
            <person name="Pangilinan J."/>
            <person name="Riley R."/>
            <person name="Labutti K."/>
            <person name="Andreopoulos B."/>
            <person name="Lipzen A."/>
            <person name="Chen C."/>
            <person name="Yanf M."/>
            <person name="Daum C."/>
            <person name="Ng V."/>
            <person name="Clum A."/>
            <person name="Steindorff A."/>
            <person name="Ohm R."/>
            <person name="Martin F."/>
            <person name="Silar P."/>
            <person name="Natvig D."/>
            <person name="Lalanne C."/>
            <person name="Gautier V."/>
            <person name="Ament-Velasquez S.L."/>
            <person name="Kruys A."/>
            <person name="Hutchinson M.I."/>
            <person name="Powell A.J."/>
            <person name="Barry K."/>
            <person name="Miller A.N."/>
            <person name="Grigoriev I.V."/>
            <person name="Debuchy R."/>
            <person name="Gladieux P."/>
            <person name="Thoren M.H."/>
            <person name="Johannesson H."/>
        </authorList>
    </citation>
    <scope>NUCLEOTIDE SEQUENCE</scope>
    <source>
        <strain evidence="2">CBS 958.72</strain>
    </source>
</reference>
<keyword evidence="3" id="KW-1185">Reference proteome</keyword>
<comment type="caution">
    <text evidence="2">The sequence shown here is derived from an EMBL/GenBank/DDBJ whole genome shotgun (WGS) entry which is preliminary data.</text>
</comment>
<name>A0AAE0MZP9_9PEZI</name>
<dbReference type="EMBL" id="JAULSN010000009">
    <property type="protein sequence ID" value="KAK3364828.1"/>
    <property type="molecule type" value="Genomic_DNA"/>
</dbReference>
<organism evidence="2 3">
    <name type="scientific">Lasiosphaeria ovina</name>
    <dbReference type="NCBI Taxonomy" id="92902"/>
    <lineage>
        <taxon>Eukaryota</taxon>
        <taxon>Fungi</taxon>
        <taxon>Dikarya</taxon>
        <taxon>Ascomycota</taxon>
        <taxon>Pezizomycotina</taxon>
        <taxon>Sordariomycetes</taxon>
        <taxon>Sordariomycetidae</taxon>
        <taxon>Sordariales</taxon>
        <taxon>Lasiosphaeriaceae</taxon>
        <taxon>Lasiosphaeria</taxon>
    </lineage>
</organism>
<evidence type="ECO:0000256" key="1">
    <source>
        <dbReference type="SAM" id="MobiDB-lite"/>
    </source>
</evidence>
<sequence length="793" mass="88136">MQSKGLWAFKYGDKYYTFASPTSWDSDALGTTLTLMIPRNHIELREWLAATRRDLAALAQRCEQAWTVSLDSATGSKAVCAIAGAEHLALSPGHIRPDRGLCSSEGVYVLDLDRETLAHNNICHFYLETLPDEPAHPCITSDEAPLPPPIVDEQSVATKYMALESGPLAEHMIRLLDPSAEALVSAMEKVYQLACDMYDAAITQALHSCSAESHLFRELGYLLLSVASCSPDQVRLADADSDDSVNALHLPNDTHGAIQKLSSFKYGILSGRRRELVSSFLGGFHEDGKAPGCSPPDTSYWIGPVAAVDSGRAEKQEFGAVVFSLRHFVLISVSPQGVEHSKRYYLMTRSSHIPSPCGDDHVTCLEEHLDLLNHGDRGDRDWVAPKSCGGFRALAHFLLRTNFKYNHNRDVALEDFALTRALELVDQSTEDPKLLQIVDEETIQRDKLFTGLCRRWKGPDRNHVRHVLVVRAGSKASTPSFMAVPVPWEPTSSARQKLTTALELDSAPEFPACTIPGRLKKHFLGKLKRYDSCWRNSLARAGTNWDHLDALLTSRDGPLISSYVISLAVLYGLVFFVPSGIVGCGVDPTIYSSDLRKVHRGQLARQSLESHVQMAGRAWTGGREQRRRTSIYLVALYGPASDDSVTGWARAQKEARKQAELEYIREAFLLWIEGEDTAMHDLAVFVIVGTNLDLEDFGHEGPLERPWKGTSISAKDMRAQLRLGPVDAMARRGQKRARDEDPDPEKMQPPPFDTRDKTDRRAIEAALTWTRTLAVSRGNQHSERFVAPHPYPI</sequence>
<evidence type="ECO:0000313" key="2">
    <source>
        <dbReference type="EMBL" id="KAK3364828.1"/>
    </source>
</evidence>
<dbReference type="AlphaFoldDB" id="A0AAE0MZP9"/>
<feature type="region of interest" description="Disordered" evidence="1">
    <location>
        <begin position="725"/>
        <end position="761"/>
    </location>
</feature>
<evidence type="ECO:0000313" key="3">
    <source>
        <dbReference type="Proteomes" id="UP001287356"/>
    </source>
</evidence>
<reference evidence="2" key="1">
    <citation type="journal article" date="2023" name="Mol. Phylogenet. Evol.">
        <title>Genome-scale phylogeny and comparative genomics of the fungal order Sordariales.</title>
        <authorList>
            <person name="Hensen N."/>
            <person name="Bonometti L."/>
            <person name="Westerberg I."/>
            <person name="Brannstrom I.O."/>
            <person name="Guillou S."/>
            <person name="Cros-Aarteil S."/>
            <person name="Calhoun S."/>
            <person name="Haridas S."/>
            <person name="Kuo A."/>
            <person name="Mondo S."/>
            <person name="Pangilinan J."/>
            <person name="Riley R."/>
            <person name="LaButti K."/>
            <person name="Andreopoulos B."/>
            <person name="Lipzen A."/>
            <person name="Chen C."/>
            <person name="Yan M."/>
            <person name="Daum C."/>
            <person name="Ng V."/>
            <person name="Clum A."/>
            <person name="Steindorff A."/>
            <person name="Ohm R.A."/>
            <person name="Martin F."/>
            <person name="Silar P."/>
            <person name="Natvig D.O."/>
            <person name="Lalanne C."/>
            <person name="Gautier V."/>
            <person name="Ament-Velasquez S.L."/>
            <person name="Kruys A."/>
            <person name="Hutchinson M.I."/>
            <person name="Powell A.J."/>
            <person name="Barry K."/>
            <person name="Miller A.N."/>
            <person name="Grigoriev I.V."/>
            <person name="Debuchy R."/>
            <person name="Gladieux P."/>
            <person name="Hiltunen Thoren M."/>
            <person name="Johannesson H."/>
        </authorList>
    </citation>
    <scope>NUCLEOTIDE SEQUENCE</scope>
    <source>
        <strain evidence="2">CBS 958.72</strain>
    </source>
</reference>
<protein>
    <submittedName>
        <fullName evidence="2">Uncharacterized protein</fullName>
    </submittedName>
</protein>
<gene>
    <name evidence="2" type="ORF">B0T24DRAFT_712107</name>
</gene>